<dbReference type="Proteomes" id="UP000005095">
    <property type="component" value="Chromosome"/>
</dbReference>
<protein>
    <submittedName>
        <fullName evidence="2">Uncharacterized protein</fullName>
    </submittedName>
</protein>
<evidence type="ECO:0000256" key="1">
    <source>
        <dbReference type="SAM" id="Phobius"/>
    </source>
</evidence>
<feature type="transmembrane region" description="Helical" evidence="1">
    <location>
        <begin position="74"/>
        <end position="107"/>
    </location>
</feature>
<feature type="transmembrane region" description="Helical" evidence="1">
    <location>
        <begin position="215"/>
        <end position="235"/>
    </location>
</feature>
<keyword evidence="1" id="KW-0812">Transmembrane</keyword>
<keyword evidence="1" id="KW-0472">Membrane</keyword>
<dbReference type="EMBL" id="CM001555">
    <property type="protein sequence ID" value="EJG06912.1"/>
    <property type="molecule type" value="Genomic_DNA"/>
</dbReference>
<evidence type="ECO:0000313" key="2">
    <source>
        <dbReference type="EMBL" id="EJG06912.1"/>
    </source>
</evidence>
<proteinExistence type="predicted"/>
<accession>J1L1L7</accession>
<dbReference type="InterPro" id="IPR055966">
    <property type="entry name" value="DUF7544"/>
</dbReference>
<dbReference type="HOGENOM" id="CLU_051458_0_0_2"/>
<name>J1L1L7_9EURY</name>
<dbReference type="AlphaFoldDB" id="J1L1L7"/>
<keyword evidence="3" id="KW-1185">Reference proteome</keyword>
<feature type="transmembrane region" description="Helical" evidence="1">
    <location>
        <begin position="161"/>
        <end position="194"/>
    </location>
</feature>
<organism evidence="2 3">
    <name type="scientific">Methanofollis liminatans DSM 4140</name>
    <dbReference type="NCBI Taxonomy" id="28892"/>
    <lineage>
        <taxon>Archaea</taxon>
        <taxon>Methanobacteriati</taxon>
        <taxon>Methanobacteriota</taxon>
        <taxon>Stenosarchaea group</taxon>
        <taxon>Methanomicrobia</taxon>
        <taxon>Methanomicrobiales</taxon>
        <taxon>Methanomicrobiaceae</taxon>
        <taxon>Methanofollis</taxon>
    </lineage>
</organism>
<reference evidence="2 3" key="1">
    <citation type="submission" date="2011-08" db="EMBL/GenBank/DDBJ databases">
        <title>The complete genome of Methanofollis liminatans DSM 4140.</title>
        <authorList>
            <consortium name="US DOE Joint Genome Institute (JGI-PGF)"/>
            <person name="Lucas S."/>
            <person name="Han J."/>
            <person name="Lapidus A."/>
            <person name="Bruce D."/>
            <person name="Goodwin L."/>
            <person name="Pitluck S."/>
            <person name="Peters L."/>
            <person name="Kyrpides N."/>
            <person name="Mavromatis K."/>
            <person name="Ivanova N."/>
            <person name="Mikhailova N."/>
            <person name="Lu M."/>
            <person name="Detter J.C."/>
            <person name="Tapia R."/>
            <person name="Han C."/>
            <person name="Land M."/>
            <person name="Hauser L."/>
            <person name="Markowitz V."/>
            <person name="Cheng J.-F."/>
            <person name="Hugenholtz P."/>
            <person name="Woyke T."/>
            <person name="Wu D."/>
            <person name="Spring S."/>
            <person name="Schuler E."/>
            <person name="Brambilla E."/>
            <person name="Klenk H.-P."/>
            <person name="Eisen J.A."/>
        </authorList>
    </citation>
    <scope>NUCLEOTIDE SEQUENCE [LARGE SCALE GENOMIC DNA]</scope>
    <source>
        <strain evidence="2 3">DSM 4140</strain>
    </source>
</reference>
<feature type="transmembrane region" description="Helical" evidence="1">
    <location>
        <begin position="269"/>
        <end position="292"/>
    </location>
</feature>
<evidence type="ECO:0000313" key="3">
    <source>
        <dbReference type="Proteomes" id="UP000005095"/>
    </source>
</evidence>
<keyword evidence="1" id="KW-1133">Transmembrane helix</keyword>
<dbReference type="STRING" id="28892.Metli_0954"/>
<dbReference type="Pfam" id="PF24400">
    <property type="entry name" value="DUF7544"/>
    <property type="match status" value="1"/>
</dbReference>
<feature type="transmembrane region" description="Helical" evidence="1">
    <location>
        <begin position="31"/>
        <end position="54"/>
    </location>
</feature>
<feature type="transmembrane region" description="Helical" evidence="1">
    <location>
        <begin position="127"/>
        <end position="149"/>
    </location>
</feature>
<gene>
    <name evidence="2" type="ORF">Metli_0954</name>
</gene>
<sequence>MGMSSGIHALTAIDGAVSHTKSLLWPFRAGVWLRLAVIALFVGGFGGGFNFFSFPDGGGHAGSGMPVDLFAPGLGVAFLLIGIILILALVFGIIGSIFQFVFVDCLASGEVSLSRTFGMRSGKGLRLFLFQVVFALLMVAAMIVALLAVFLPVQGMGAPNLLALIVLVPAAVLILVCVGVVLMLTTDFVVPVMIRSDCGVIEGWRHAWAFIRPDLVNAAAYVVFKFLLAIVLGLIALVLALVAAAVIAVPLVAVGVVAGIALGDAAVPVYLLLLLIGIIVAVPVLLLVQVPFATFLRYYSLGVLARFSAEYDLLKSPAETGAVQA</sequence>
<feature type="transmembrane region" description="Helical" evidence="1">
    <location>
        <begin position="241"/>
        <end position="262"/>
    </location>
</feature>